<dbReference type="GO" id="GO:0003677">
    <property type="term" value="F:DNA binding"/>
    <property type="evidence" value="ECO:0007669"/>
    <property type="project" value="UniProtKB-KW"/>
</dbReference>
<dbReference type="AlphaFoldDB" id="A0A2H5N2K2"/>
<evidence type="ECO:0000256" key="4">
    <source>
        <dbReference type="ARBA" id="ARBA00023163"/>
    </source>
</evidence>
<evidence type="ECO:0000259" key="6">
    <source>
        <dbReference type="PROSITE" id="PS50863"/>
    </source>
</evidence>
<dbReference type="STRING" id="55188.A0A2H5N2K2"/>
<dbReference type="Proteomes" id="UP000236630">
    <property type="component" value="Unassembled WGS sequence"/>
</dbReference>
<dbReference type="SMART" id="SM01019">
    <property type="entry name" value="B3"/>
    <property type="match status" value="2"/>
</dbReference>
<keyword evidence="5" id="KW-0539">Nucleus</keyword>
<protein>
    <recommendedName>
        <fullName evidence="6">TF-B3 domain-containing protein</fullName>
    </recommendedName>
</protein>
<sequence>MAFNKRPQPNASHFFKIILPYSIEEKKLRIPKNFVKNFGCELSKAATLIDPNGRISEVRIRKNGKTIWFHHGWYDFIKYYSISAGYLVVFKYVKNSTFHVLIFDMTACEINYPSKSEESKNEEFVEKEEPYEDNECDLQDFLEEMGICIARKHRIVTTEQSKRAVKFVESLELKNPSFMVILQQSDINHHRVYVPVKFAKEFFCRDTKSIKILVSGENEKPHQINWIQNGGFVFTMVRIMKSKKLKEGDICIFELIRKNKFLLKLYVLKGK</sequence>
<keyword evidence="3" id="KW-0238">DNA-binding</keyword>
<dbReference type="SUPFAM" id="SSF101936">
    <property type="entry name" value="DNA-binding pseudobarrel domain"/>
    <property type="match status" value="2"/>
</dbReference>
<evidence type="ECO:0000256" key="3">
    <source>
        <dbReference type="ARBA" id="ARBA00023125"/>
    </source>
</evidence>
<dbReference type="Pfam" id="PF02362">
    <property type="entry name" value="B3"/>
    <property type="match status" value="2"/>
</dbReference>
<name>A0A2H5N2K2_CITUN</name>
<keyword evidence="8" id="KW-1185">Reference proteome</keyword>
<reference evidence="7 8" key="1">
    <citation type="journal article" date="2017" name="Front. Genet.">
        <title>Draft sequencing of the heterozygous diploid genome of Satsuma (Citrus unshiu Marc.) using a hybrid assembly approach.</title>
        <authorList>
            <person name="Shimizu T."/>
            <person name="Tanizawa Y."/>
            <person name="Mochizuki T."/>
            <person name="Nagasaki H."/>
            <person name="Yoshioka T."/>
            <person name="Toyoda A."/>
            <person name="Fujiyama A."/>
            <person name="Kaminuma E."/>
            <person name="Nakamura Y."/>
        </authorList>
    </citation>
    <scope>NUCLEOTIDE SEQUENCE [LARGE SCALE GENOMIC DNA]</scope>
    <source>
        <strain evidence="8">cv. Miyagawa wase</strain>
    </source>
</reference>
<accession>A0A2H5N2K2</accession>
<comment type="subcellular location">
    <subcellularLocation>
        <location evidence="1">Nucleus</location>
    </subcellularLocation>
</comment>
<evidence type="ECO:0000256" key="1">
    <source>
        <dbReference type="ARBA" id="ARBA00004123"/>
    </source>
</evidence>
<dbReference type="PANTHER" id="PTHR31920">
    <property type="entry name" value="B3 DOMAIN-CONTAINING"/>
    <property type="match status" value="1"/>
</dbReference>
<dbReference type="Gene3D" id="2.40.330.10">
    <property type="entry name" value="DNA-binding pseudobarrel domain"/>
    <property type="match status" value="2"/>
</dbReference>
<keyword evidence="2" id="KW-0805">Transcription regulation</keyword>
<dbReference type="InterPro" id="IPR015300">
    <property type="entry name" value="DNA-bd_pseudobarrel_sf"/>
</dbReference>
<proteinExistence type="predicted"/>
<comment type="caution">
    <text evidence="7">The sequence shown here is derived from an EMBL/GenBank/DDBJ whole genome shotgun (WGS) entry which is preliminary data.</text>
</comment>
<organism evidence="7 8">
    <name type="scientific">Citrus unshiu</name>
    <name type="common">Satsuma mandarin</name>
    <name type="synonym">Citrus nobilis var. unshiu</name>
    <dbReference type="NCBI Taxonomy" id="55188"/>
    <lineage>
        <taxon>Eukaryota</taxon>
        <taxon>Viridiplantae</taxon>
        <taxon>Streptophyta</taxon>
        <taxon>Embryophyta</taxon>
        <taxon>Tracheophyta</taxon>
        <taxon>Spermatophyta</taxon>
        <taxon>Magnoliopsida</taxon>
        <taxon>eudicotyledons</taxon>
        <taxon>Gunneridae</taxon>
        <taxon>Pentapetalae</taxon>
        <taxon>rosids</taxon>
        <taxon>malvids</taxon>
        <taxon>Sapindales</taxon>
        <taxon>Rutaceae</taxon>
        <taxon>Aurantioideae</taxon>
        <taxon>Citrus</taxon>
    </lineage>
</organism>
<feature type="domain" description="TF-B3" evidence="6">
    <location>
        <begin position="13"/>
        <end position="106"/>
    </location>
</feature>
<dbReference type="PROSITE" id="PS50863">
    <property type="entry name" value="B3"/>
    <property type="match status" value="1"/>
</dbReference>
<evidence type="ECO:0000256" key="5">
    <source>
        <dbReference type="ARBA" id="ARBA00023242"/>
    </source>
</evidence>
<gene>
    <name evidence="7" type="ORF">CUMW_284560</name>
</gene>
<dbReference type="PANTHER" id="PTHR31920:SF51">
    <property type="entry name" value="BINDING PROTEIN, PUTATIVE-RELATED"/>
    <property type="match status" value="1"/>
</dbReference>
<dbReference type="InterPro" id="IPR003340">
    <property type="entry name" value="B3_DNA-bd"/>
</dbReference>
<evidence type="ECO:0000256" key="2">
    <source>
        <dbReference type="ARBA" id="ARBA00023015"/>
    </source>
</evidence>
<dbReference type="InterPro" id="IPR050655">
    <property type="entry name" value="Plant_B3_domain"/>
</dbReference>
<keyword evidence="4" id="KW-0804">Transcription</keyword>
<dbReference type="EMBL" id="BDQV01004693">
    <property type="protein sequence ID" value="GAY34470.1"/>
    <property type="molecule type" value="Genomic_DNA"/>
</dbReference>
<dbReference type="GO" id="GO:0005634">
    <property type="term" value="C:nucleus"/>
    <property type="evidence" value="ECO:0007669"/>
    <property type="project" value="UniProtKB-SubCell"/>
</dbReference>
<evidence type="ECO:0000313" key="8">
    <source>
        <dbReference type="Proteomes" id="UP000236630"/>
    </source>
</evidence>
<dbReference type="CDD" id="cd10017">
    <property type="entry name" value="B3_DNA"/>
    <property type="match status" value="2"/>
</dbReference>
<evidence type="ECO:0000313" key="7">
    <source>
        <dbReference type="EMBL" id="GAY34470.1"/>
    </source>
</evidence>